<dbReference type="EMBL" id="SDKK01000044">
    <property type="protein sequence ID" value="TYC51147.1"/>
    <property type="molecule type" value="Genomic_DNA"/>
</dbReference>
<feature type="region of interest" description="Disordered" evidence="1">
    <location>
        <begin position="76"/>
        <end position="98"/>
    </location>
</feature>
<dbReference type="AlphaFoldDB" id="A0A6C2CAW1"/>
<comment type="caution">
    <text evidence="2">The sequence shown here is derived from an EMBL/GenBank/DDBJ whole genome shotgun (WGS) entry which is preliminary data.</text>
</comment>
<name>A0A6C2CAW1_9RHOO</name>
<gene>
    <name evidence="2" type="ORF">ETQ85_24675</name>
</gene>
<reference evidence="2 3" key="1">
    <citation type="submission" date="2019-01" db="EMBL/GenBank/DDBJ databases">
        <title>Zoogloea oleivorans genome sequencing and assembly.</title>
        <authorList>
            <person name="Tancsics A."/>
            <person name="Farkas M."/>
            <person name="Kriszt B."/>
            <person name="Maroti G."/>
            <person name="Horvath B."/>
        </authorList>
    </citation>
    <scope>NUCLEOTIDE SEQUENCE [LARGE SCALE GENOMIC DNA]</scope>
    <source>
        <strain evidence="2 3">Buc</strain>
    </source>
</reference>
<accession>A0A6C2CAW1</accession>
<proteinExistence type="predicted"/>
<feature type="compositionally biased region" description="Low complexity" evidence="1">
    <location>
        <begin position="79"/>
        <end position="89"/>
    </location>
</feature>
<evidence type="ECO:0008006" key="4">
    <source>
        <dbReference type="Google" id="ProtNLM"/>
    </source>
</evidence>
<dbReference type="OrthoDB" id="5391020at2"/>
<sequence length="446" mass="49166">MILSVPLSLGGLIATAPSARAVPSMARQTGYECSKCHTVFPELTPYGRRFKLGAFADSSEKWDERPWTQRLPFSAALQGSRTSTSDTAAGGTGSSDFPQNDKTILQTAAIYYGGKIMDNAGALVQYNYDGIEKRWGVEMFDARYANGVTVAGREMTYGVTLNNSPTVSDIYNSTPAWGFPHTGSAATQMPAASIVDMTLASKVSGVGVYGMWDDLLYFELANYRTAKTGFFRFMALGQSWNSDELAGSVVEGNSPYWRLALQKEWGPHSVAVGTYGLVSRLKQDANVPSLGANRYRDIAYDLNYQFISGEHSASSRLTWINERQRRNNAVISEGLASNSINTLKTLRIDAHYYFRRQWGGGVQYFRTTGSTDELLYNTGDSLMGSTNGSPNTKGWIAEINYLPVTNVKLALRYTWFQQFNGASTDYVPGRNASDNNSLFLMGWVLF</sequence>
<evidence type="ECO:0000256" key="1">
    <source>
        <dbReference type="SAM" id="MobiDB-lite"/>
    </source>
</evidence>
<evidence type="ECO:0000313" key="3">
    <source>
        <dbReference type="Proteomes" id="UP000389128"/>
    </source>
</evidence>
<organism evidence="2 3">
    <name type="scientific">Zoogloea oleivorans</name>
    <dbReference type="NCBI Taxonomy" id="1552750"/>
    <lineage>
        <taxon>Bacteria</taxon>
        <taxon>Pseudomonadati</taxon>
        <taxon>Pseudomonadota</taxon>
        <taxon>Betaproteobacteria</taxon>
        <taxon>Rhodocyclales</taxon>
        <taxon>Zoogloeaceae</taxon>
        <taxon>Zoogloea</taxon>
    </lineage>
</organism>
<dbReference type="Proteomes" id="UP000389128">
    <property type="component" value="Unassembled WGS sequence"/>
</dbReference>
<keyword evidence="3" id="KW-1185">Reference proteome</keyword>
<evidence type="ECO:0000313" key="2">
    <source>
        <dbReference type="EMBL" id="TYC51147.1"/>
    </source>
</evidence>
<protein>
    <recommendedName>
        <fullName evidence="4">Cytochrome C</fullName>
    </recommendedName>
</protein>